<evidence type="ECO:0000256" key="2">
    <source>
        <dbReference type="ARBA" id="ARBA00023125"/>
    </source>
</evidence>
<evidence type="ECO:0000313" key="6">
    <source>
        <dbReference type="Proteomes" id="UP000029585"/>
    </source>
</evidence>
<dbReference type="Gene3D" id="2.60.120.10">
    <property type="entry name" value="Jelly Rolls"/>
    <property type="match status" value="1"/>
</dbReference>
<dbReference type="RefSeq" id="WP_044942868.1">
    <property type="nucleotide sequence ID" value="NZ_KN174166.1"/>
</dbReference>
<reference evidence="5 6" key="1">
    <citation type="submission" date="2011-08" db="EMBL/GenBank/DDBJ databases">
        <title>The Genome Sequence of Clostridium orbiscindens 1_3_50AFAA.</title>
        <authorList>
            <consortium name="The Broad Institute Genome Sequencing Platform"/>
            <person name="Earl A."/>
            <person name="Ward D."/>
            <person name="Feldgarden M."/>
            <person name="Gevers D."/>
            <person name="Daigneault M."/>
            <person name="Strauss J."/>
            <person name="Allen-Vercoe E."/>
            <person name="Young S.K."/>
            <person name="Zeng Q."/>
            <person name="Gargeya S."/>
            <person name="Fitzgerald M."/>
            <person name="Haas B."/>
            <person name="Abouelleil A."/>
            <person name="Alvarado L."/>
            <person name="Arachchi H.M."/>
            <person name="Berlin A."/>
            <person name="Brown A."/>
            <person name="Chapman S.B."/>
            <person name="Chen Z."/>
            <person name="Dunbar C."/>
            <person name="Freedman E."/>
            <person name="Gearin G."/>
            <person name="Gellesch M."/>
            <person name="Goldberg J."/>
            <person name="Griggs A."/>
            <person name="Gujja S."/>
            <person name="Heiman D."/>
            <person name="Howarth C."/>
            <person name="Larson L."/>
            <person name="Lui A."/>
            <person name="MacDonald P.J.P."/>
            <person name="Montmayeur A."/>
            <person name="Murphy C."/>
            <person name="Neiman D."/>
            <person name="Pearson M."/>
            <person name="Priest M."/>
            <person name="Roberts A."/>
            <person name="Saif S."/>
            <person name="Shea T."/>
            <person name="Shenoy N."/>
            <person name="Sisk P."/>
            <person name="Stolte C."/>
            <person name="Sykes S."/>
            <person name="Wortman J."/>
            <person name="Nusbaum C."/>
            <person name="Birren B."/>
        </authorList>
    </citation>
    <scope>NUCLEOTIDE SEQUENCE [LARGE SCALE GENOMIC DNA]</scope>
    <source>
        <strain evidence="5 6">1_3_50AFAA</strain>
    </source>
</reference>
<name>A0A096B2R9_FLAPL</name>
<keyword evidence="3" id="KW-0804">Transcription</keyword>
<keyword evidence="2" id="KW-0238">DNA-binding</keyword>
<dbReference type="GO" id="GO:0006355">
    <property type="term" value="P:regulation of DNA-templated transcription"/>
    <property type="evidence" value="ECO:0007669"/>
    <property type="project" value="InterPro"/>
</dbReference>
<keyword evidence="6" id="KW-1185">Reference proteome</keyword>
<evidence type="ECO:0000256" key="3">
    <source>
        <dbReference type="ARBA" id="ARBA00023163"/>
    </source>
</evidence>
<dbReference type="InterPro" id="IPR014710">
    <property type="entry name" value="RmlC-like_jellyroll"/>
</dbReference>
<evidence type="ECO:0000256" key="1">
    <source>
        <dbReference type="ARBA" id="ARBA00023015"/>
    </source>
</evidence>
<dbReference type="PROSITE" id="PS50042">
    <property type="entry name" value="CNMP_BINDING_3"/>
    <property type="match status" value="1"/>
</dbReference>
<dbReference type="SUPFAM" id="SSF46785">
    <property type="entry name" value="Winged helix' DNA-binding domain"/>
    <property type="match status" value="1"/>
</dbReference>
<gene>
    <name evidence="5" type="ORF">HMPREF9460_03483</name>
</gene>
<feature type="domain" description="Cyclic nucleotide-binding" evidence="4">
    <location>
        <begin position="36"/>
        <end position="84"/>
    </location>
</feature>
<evidence type="ECO:0000259" key="4">
    <source>
        <dbReference type="PROSITE" id="PS50042"/>
    </source>
</evidence>
<protein>
    <recommendedName>
        <fullName evidence="4">Cyclic nucleotide-binding domain-containing protein</fullName>
    </recommendedName>
</protein>
<dbReference type="EMBL" id="ADLO01000105">
    <property type="protein sequence ID" value="KGF53663.1"/>
    <property type="molecule type" value="Genomic_DNA"/>
</dbReference>
<organism evidence="5 6">
    <name type="scientific">Flavonifractor plautii 1_3_50AFAA</name>
    <dbReference type="NCBI Taxonomy" id="742738"/>
    <lineage>
        <taxon>Bacteria</taxon>
        <taxon>Bacillati</taxon>
        <taxon>Bacillota</taxon>
        <taxon>Clostridia</taxon>
        <taxon>Eubacteriales</taxon>
        <taxon>Oscillospiraceae</taxon>
        <taxon>Flavonifractor</taxon>
    </lineage>
</organism>
<dbReference type="Pfam" id="PF13545">
    <property type="entry name" value="HTH_Crp_2"/>
    <property type="match status" value="1"/>
</dbReference>
<comment type="caution">
    <text evidence="5">The sequence shown here is derived from an EMBL/GenBank/DDBJ whole genome shotgun (WGS) entry which is preliminary data.</text>
</comment>
<dbReference type="Proteomes" id="UP000029585">
    <property type="component" value="Unassembled WGS sequence"/>
</dbReference>
<dbReference type="CDD" id="cd00038">
    <property type="entry name" value="CAP_ED"/>
    <property type="match status" value="1"/>
</dbReference>
<dbReference type="SUPFAM" id="SSF51206">
    <property type="entry name" value="cAMP-binding domain-like"/>
    <property type="match status" value="1"/>
</dbReference>
<dbReference type="SMART" id="SM00100">
    <property type="entry name" value="cNMP"/>
    <property type="match status" value="1"/>
</dbReference>
<keyword evidence="1" id="KW-0805">Transcription regulation</keyword>
<dbReference type="AlphaFoldDB" id="A0A096B2R9"/>
<dbReference type="InterPro" id="IPR036390">
    <property type="entry name" value="WH_DNA-bd_sf"/>
</dbReference>
<dbReference type="Pfam" id="PF00027">
    <property type="entry name" value="cNMP_binding"/>
    <property type="match status" value="1"/>
</dbReference>
<dbReference type="InterPro" id="IPR012318">
    <property type="entry name" value="HTH_CRP"/>
</dbReference>
<dbReference type="PATRIC" id="fig|742738.3.peg.3586"/>
<proteinExistence type="predicted"/>
<dbReference type="eggNOG" id="COG0664">
    <property type="taxonomic scope" value="Bacteria"/>
</dbReference>
<dbReference type="InterPro" id="IPR000595">
    <property type="entry name" value="cNMP-bd_dom"/>
</dbReference>
<accession>A0A096B2R9</accession>
<dbReference type="InterPro" id="IPR018490">
    <property type="entry name" value="cNMP-bd_dom_sf"/>
</dbReference>
<evidence type="ECO:0000313" key="5">
    <source>
        <dbReference type="EMBL" id="KGF53663.1"/>
    </source>
</evidence>
<dbReference type="HOGENOM" id="CLU_1203122_0_0_9"/>
<dbReference type="GO" id="GO:0003677">
    <property type="term" value="F:DNA binding"/>
    <property type="evidence" value="ECO:0007669"/>
    <property type="project" value="UniProtKB-KW"/>
</dbReference>
<sequence length="230" mass="25976">MERFQDPERLAALFARCRIPERLPWTAAYPWTLQYYEKGEYLCRLREPMESLYLLLEGGIQTSLTNAAGRTRLVATAQPGELVGGDVEVVLGNIQATTDQRAQEDGALCAALPLAEYREALCSDLGFLRYASRRLARIVVMNTFRATNDLLLPLENRLAAYLLSQAEDGWFHGTLTRTAETLSTSYRQLTRVMSRFAQAGYLRRTPEGWRLEEPDALQALAESVEPSRIL</sequence>